<comment type="caution">
    <text evidence="1">The sequence shown here is derived from an EMBL/GenBank/DDBJ whole genome shotgun (WGS) entry which is preliminary data.</text>
</comment>
<evidence type="ECO:0000313" key="1">
    <source>
        <dbReference type="EMBL" id="KAJ7037678.1"/>
    </source>
</evidence>
<dbReference type="Proteomes" id="UP001218188">
    <property type="component" value="Unassembled WGS sequence"/>
</dbReference>
<accession>A0AAD6T1L9</accession>
<name>A0AAD6T1L9_9AGAR</name>
<dbReference type="EMBL" id="JARJCM010000036">
    <property type="protein sequence ID" value="KAJ7037678.1"/>
    <property type="molecule type" value="Genomic_DNA"/>
</dbReference>
<protein>
    <submittedName>
        <fullName evidence="1">Uncharacterized protein</fullName>
    </submittedName>
</protein>
<keyword evidence="2" id="KW-1185">Reference proteome</keyword>
<organism evidence="1 2">
    <name type="scientific">Mycena alexandri</name>
    <dbReference type="NCBI Taxonomy" id="1745969"/>
    <lineage>
        <taxon>Eukaryota</taxon>
        <taxon>Fungi</taxon>
        <taxon>Dikarya</taxon>
        <taxon>Basidiomycota</taxon>
        <taxon>Agaricomycotina</taxon>
        <taxon>Agaricomycetes</taxon>
        <taxon>Agaricomycetidae</taxon>
        <taxon>Agaricales</taxon>
        <taxon>Marasmiineae</taxon>
        <taxon>Mycenaceae</taxon>
        <taxon>Mycena</taxon>
    </lineage>
</organism>
<evidence type="ECO:0000313" key="2">
    <source>
        <dbReference type="Proteomes" id="UP001218188"/>
    </source>
</evidence>
<proteinExistence type="predicted"/>
<reference evidence="1" key="1">
    <citation type="submission" date="2023-03" db="EMBL/GenBank/DDBJ databases">
        <title>Massive genome expansion in bonnet fungi (Mycena s.s.) driven by repeated elements and novel gene families across ecological guilds.</title>
        <authorList>
            <consortium name="Lawrence Berkeley National Laboratory"/>
            <person name="Harder C.B."/>
            <person name="Miyauchi S."/>
            <person name="Viragh M."/>
            <person name="Kuo A."/>
            <person name="Thoen E."/>
            <person name="Andreopoulos B."/>
            <person name="Lu D."/>
            <person name="Skrede I."/>
            <person name="Drula E."/>
            <person name="Henrissat B."/>
            <person name="Morin E."/>
            <person name="Kohler A."/>
            <person name="Barry K."/>
            <person name="LaButti K."/>
            <person name="Morin E."/>
            <person name="Salamov A."/>
            <person name="Lipzen A."/>
            <person name="Mereny Z."/>
            <person name="Hegedus B."/>
            <person name="Baldrian P."/>
            <person name="Stursova M."/>
            <person name="Weitz H."/>
            <person name="Taylor A."/>
            <person name="Grigoriev I.V."/>
            <person name="Nagy L.G."/>
            <person name="Martin F."/>
            <person name="Kauserud H."/>
        </authorList>
    </citation>
    <scope>NUCLEOTIDE SEQUENCE</scope>
    <source>
        <strain evidence="1">CBHHK200</strain>
    </source>
</reference>
<sequence>MFTALTHQTDVFTSYHNLEHLKIDITNGVWDWDGSGSPAMGAEPGFTFPFLGFPSLKRLDLIVCDKTLTGSARGPLNLVHCNVLTSLTIDVRHRLVRALFTSCAGSNSRFASLDWMAYETIRLFEVLSPLDFPALLFLEIKDHTRNTARHHWEADQSQHTREGRAYPRFVSSFLDAIDAGALPNLTSLWVDERVLLPRDISLQTMLSADPLSFASSDEPITVVSWTQGLRATLARLDSLRVGFGAINHIDAEAILDLCDPRKLTQFGFGWKWSEYGRDEAISTGLLAQLSRFPKLVDVHILFPRPEMHLSRTPPARTLSDVASIFRCNGSISRVGICNSVVWERHLSDPSGILLVSDGSIAFNPAVPKFYHAGFLARHHSKDISHNAVPPRPDRGAEIEQLRDLLQMIVT</sequence>
<dbReference type="AlphaFoldDB" id="A0AAD6T1L9"/>
<gene>
    <name evidence="1" type="ORF">C8F04DRAFT_404334</name>
</gene>